<feature type="transmembrane region" description="Helical" evidence="8">
    <location>
        <begin position="313"/>
        <end position="332"/>
    </location>
</feature>
<dbReference type="GO" id="GO:0015385">
    <property type="term" value="F:sodium:proton antiporter activity"/>
    <property type="evidence" value="ECO:0007669"/>
    <property type="project" value="TreeGrafter"/>
</dbReference>
<feature type="transmembrane region" description="Helical" evidence="8">
    <location>
        <begin position="372"/>
        <end position="390"/>
    </location>
</feature>
<evidence type="ECO:0000256" key="5">
    <source>
        <dbReference type="ARBA" id="ARBA00022692"/>
    </source>
</evidence>
<reference evidence="12" key="3">
    <citation type="submission" date="2022-11" db="EMBL/GenBank/DDBJ databases">
        <title>blaNDM-1 and qnrB1 co-producing ST413 Enterobacter.</title>
        <authorList>
            <person name="Halder G."/>
            <person name="Chaudhuri B."/>
            <person name="Dutta S."/>
        </authorList>
    </citation>
    <scope>NUCLEOTIDE SEQUENCE</scope>
    <source>
        <strain evidence="12">PEER684</strain>
    </source>
</reference>
<keyword evidence="6 8" id="KW-1133">Transmembrane helix</keyword>
<feature type="transmembrane region" description="Helical" evidence="8">
    <location>
        <begin position="253"/>
        <end position="272"/>
    </location>
</feature>
<dbReference type="NCBIfam" id="NF008314">
    <property type="entry name" value="PRK11102.1"/>
    <property type="match status" value="1"/>
</dbReference>
<dbReference type="AlphaFoldDB" id="A0A0F1B6I2"/>
<dbReference type="PANTHER" id="PTHR23502:SF132">
    <property type="entry name" value="POLYAMINE TRANSPORTER 2-RELATED"/>
    <property type="match status" value="1"/>
</dbReference>
<dbReference type="FunFam" id="1.20.1720.10:FF:000005">
    <property type="entry name" value="Bcr/CflA family efflux transporter"/>
    <property type="match status" value="1"/>
</dbReference>
<feature type="transmembrane region" description="Helical" evidence="8">
    <location>
        <begin position="44"/>
        <end position="65"/>
    </location>
</feature>
<feature type="transmembrane region" description="Helical" evidence="8">
    <location>
        <begin position="215"/>
        <end position="241"/>
    </location>
</feature>
<dbReference type="InterPro" id="IPR036259">
    <property type="entry name" value="MFS_trans_sf"/>
</dbReference>
<evidence type="ECO:0000313" key="13">
    <source>
        <dbReference type="Proteomes" id="UP000033352"/>
    </source>
</evidence>
<keyword evidence="3 8" id="KW-0813">Transport</keyword>
<sequence>MTTRPHSSFKIVFILGLLAMLMPLSIDMYLPALPVISAQFGVPAGSAQMTLSTYILGFALGQLFYGPMADSLGRKPVILGGTLVFAVAAVACALAQTIDHLIIMRFFHGLAAAAASVVINALMRDIYPKEEFSRMMSFVMLVTTIAPLVAPMAGGAVLVWFSWHMIFWILALAALLASAMIFFFIDETLPVERRQKFHIRTTIGNFASLFRHKRVLSYMLASGFSFAGMFSFLSAGPFVYIELNHVSPQHFGYYFALNIVFLFIMTIINSRFVRRVGALNMFRAGLWIQFVMAVWLVVSAFLGVGFWALVVGVAAFVGCVAMVSSNAMAVILDEFPHMAGTASSLAGTFRFGIGAIVGALLAMATFSTAWPMLWAMAFCATSSILFYLYASRPRKAAH</sequence>
<feature type="transmembrane region" description="Helical" evidence="8">
    <location>
        <begin position="284"/>
        <end position="307"/>
    </location>
</feature>
<dbReference type="Gene3D" id="1.20.1720.10">
    <property type="entry name" value="Multidrug resistance protein D"/>
    <property type="match status" value="1"/>
</dbReference>
<feature type="transmembrane region" description="Helical" evidence="8">
    <location>
        <begin position="135"/>
        <end position="160"/>
    </location>
</feature>
<dbReference type="SUPFAM" id="SSF103473">
    <property type="entry name" value="MFS general substrate transporter"/>
    <property type="match status" value="1"/>
</dbReference>
<dbReference type="GO" id="GO:0005886">
    <property type="term" value="C:plasma membrane"/>
    <property type="evidence" value="ECO:0007669"/>
    <property type="project" value="UniProtKB-SubCell"/>
</dbReference>
<evidence type="ECO:0000256" key="6">
    <source>
        <dbReference type="ARBA" id="ARBA00022989"/>
    </source>
</evidence>
<name>A0A0F1B6I2_9ENTR</name>
<dbReference type="EMBL" id="JALLIR010000001">
    <property type="protein sequence ID" value="MDR9945905.1"/>
    <property type="molecule type" value="Genomic_DNA"/>
</dbReference>
<dbReference type="EMBL" id="JAHLTI010000016">
    <property type="protein sequence ID" value="MBU5925952.1"/>
    <property type="molecule type" value="Genomic_DNA"/>
</dbReference>
<gene>
    <name evidence="11" type="ORF">KQV47_17405</name>
    <name evidence="12" type="ORF">MX989_07400</name>
    <name evidence="10" type="ORF">SS37_07335</name>
</gene>
<evidence type="ECO:0000259" key="9">
    <source>
        <dbReference type="PROSITE" id="PS50850"/>
    </source>
</evidence>
<reference evidence="10 13" key="1">
    <citation type="submission" date="2015-03" db="EMBL/GenBank/DDBJ databases">
        <authorList>
            <person name="McCorrison J."/>
            <person name="Sanka R."/>
            <person name="Adams M."/>
            <person name="Brinkac L."/>
            <person name="Nierman W."/>
            <person name="Sutton G."/>
            <person name="Nelson K."/>
            <person name="Kiedrowski L."/>
            <person name="Guerrero D."/>
            <person name="Bonomo R."/>
        </authorList>
    </citation>
    <scope>NUCLEOTIDE SEQUENCE [LARGE SCALE GENOMIC DNA]</scope>
    <source>
        <strain evidence="10 13">35699</strain>
    </source>
</reference>
<dbReference type="EMBL" id="JZYX01000012">
    <property type="protein sequence ID" value="KJN28944.1"/>
    <property type="molecule type" value="Genomic_DNA"/>
</dbReference>
<proteinExistence type="inferred from homology"/>
<evidence type="ECO:0000313" key="14">
    <source>
        <dbReference type="Proteomes" id="UP000787201"/>
    </source>
</evidence>
<dbReference type="InterPro" id="IPR011701">
    <property type="entry name" value="MFS"/>
</dbReference>
<dbReference type="Pfam" id="PF07690">
    <property type="entry name" value="MFS_1"/>
    <property type="match status" value="1"/>
</dbReference>
<dbReference type="InterPro" id="IPR020846">
    <property type="entry name" value="MFS_dom"/>
</dbReference>
<keyword evidence="8" id="KW-0997">Cell inner membrane</keyword>
<organism evidence="10 13">
    <name type="scientific">Enterobacter sichuanensis</name>
    <dbReference type="NCBI Taxonomy" id="2071710"/>
    <lineage>
        <taxon>Bacteria</taxon>
        <taxon>Pseudomonadati</taxon>
        <taxon>Pseudomonadota</taxon>
        <taxon>Gammaproteobacteria</taxon>
        <taxon>Enterobacterales</taxon>
        <taxon>Enterobacteriaceae</taxon>
        <taxon>Enterobacter</taxon>
        <taxon>Enterobacter cloacae complex</taxon>
    </lineage>
</organism>
<evidence type="ECO:0000256" key="2">
    <source>
        <dbReference type="ARBA" id="ARBA00006236"/>
    </source>
</evidence>
<evidence type="ECO:0000256" key="1">
    <source>
        <dbReference type="ARBA" id="ARBA00004651"/>
    </source>
</evidence>
<comment type="similarity">
    <text evidence="2 8">Belongs to the major facilitator superfamily. Bcr/CmlA family.</text>
</comment>
<dbReference type="GO" id="GO:1990961">
    <property type="term" value="P:xenobiotic detoxification by transmembrane export across the plasma membrane"/>
    <property type="evidence" value="ECO:0007669"/>
    <property type="project" value="InterPro"/>
</dbReference>
<evidence type="ECO:0000256" key="3">
    <source>
        <dbReference type="ARBA" id="ARBA00022448"/>
    </source>
</evidence>
<feature type="transmembrane region" description="Helical" evidence="8">
    <location>
        <begin position="166"/>
        <end position="185"/>
    </location>
</feature>
<dbReference type="RefSeq" id="WP_045285143.1">
    <property type="nucleotide sequence ID" value="NZ_CABMND010000005.1"/>
</dbReference>
<evidence type="ECO:0000256" key="4">
    <source>
        <dbReference type="ARBA" id="ARBA00022475"/>
    </source>
</evidence>
<keyword evidence="7 8" id="KW-0472">Membrane</keyword>
<evidence type="ECO:0000313" key="12">
    <source>
        <dbReference type="EMBL" id="MDR9945905.1"/>
    </source>
</evidence>
<dbReference type="PROSITE" id="PS50850">
    <property type="entry name" value="MFS"/>
    <property type="match status" value="1"/>
</dbReference>
<dbReference type="PATRIC" id="fig|1619248.3.peg.454"/>
<dbReference type="Proteomes" id="UP000787201">
    <property type="component" value="Unassembled WGS sequence"/>
</dbReference>
<evidence type="ECO:0000313" key="11">
    <source>
        <dbReference type="EMBL" id="MBU5925952.1"/>
    </source>
</evidence>
<keyword evidence="14" id="KW-1185">Reference proteome</keyword>
<comment type="caution">
    <text evidence="10">The sequence shown here is derived from an EMBL/GenBank/DDBJ whole genome shotgun (WGS) entry which is preliminary data.</text>
</comment>
<dbReference type="InterPro" id="IPR004812">
    <property type="entry name" value="Efflux_drug-R_Bcr/CmlA"/>
</dbReference>
<dbReference type="InterPro" id="IPR001958">
    <property type="entry name" value="Tet-R_TetA/multi-R_MdtG-like"/>
</dbReference>
<dbReference type="OrthoDB" id="9814303at2"/>
<keyword evidence="4" id="KW-1003">Cell membrane</keyword>
<dbReference type="Proteomes" id="UP000033352">
    <property type="component" value="Unassembled WGS sequence"/>
</dbReference>
<reference evidence="11 14" key="2">
    <citation type="submission" date="2021-06" db="EMBL/GenBank/DDBJ databases">
        <authorList>
            <person name="Stanton E."/>
        </authorList>
    </citation>
    <scope>NUCLEOTIDE SEQUENCE [LARGE SCALE GENOMIC DNA]</scope>
    <source>
        <strain evidence="11 14">2021EL-00146</strain>
    </source>
</reference>
<dbReference type="NCBIfam" id="TIGR00880">
    <property type="entry name" value="2_A_01_02"/>
    <property type="match status" value="1"/>
</dbReference>
<feature type="transmembrane region" description="Helical" evidence="8">
    <location>
        <begin position="344"/>
        <end position="366"/>
    </location>
</feature>
<feature type="transmembrane region" description="Helical" evidence="8">
    <location>
        <begin position="77"/>
        <end position="96"/>
    </location>
</feature>
<protein>
    <recommendedName>
        <fullName evidence="8">Bcr/CflA family efflux transporter</fullName>
    </recommendedName>
</protein>
<dbReference type="Proteomes" id="UP001185068">
    <property type="component" value="Unassembled WGS sequence"/>
</dbReference>
<feature type="domain" description="Major facilitator superfamily (MFS) profile" evidence="9">
    <location>
        <begin position="11"/>
        <end position="395"/>
    </location>
</feature>
<dbReference type="PANTHER" id="PTHR23502">
    <property type="entry name" value="MAJOR FACILITATOR SUPERFAMILY"/>
    <property type="match status" value="1"/>
</dbReference>
<dbReference type="NCBIfam" id="TIGR00710">
    <property type="entry name" value="efflux_Bcr_CflA"/>
    <property type="match status" value="1"/>
</dbReference>
<dbReference type="CDD" id="cd17320">
    <property type="entry name" value="MFS_MdfA_MDR_like"/>
    <property type="match status" value="1"/>
</dbReference>
<keyword evidence="5 8" id="KW-0812">Transmembrane</keyword>
<evidence type="ECO:0000313" key="10">
    <source>
        <dbReference type="EMBL" id="KJN28944.1"/>
    </source>
</evidence>
<evidence type="ECO:0000256" key="7">
    <source>
        <dbReference type="ARBA" id="ARBA00023136"/>
    </source>
</evidence>
<feature type="transmembrane region" description="Helical" evidence="8">
    <location>
        <begin position="102"/>
        <end position="123"/>
    </location>
</feature>
<accession>A0A0F1B6I2</accession>
<feature type="transmembrane region" description="Helical" evidence="8">
    <location>
        <begin position="12"/>
        <end position="32"/>
    </location>
</feature>
<evidence type="ECO:0000256" key="8">
    <source>
        <dbReference type="RuleBase" id="RU365088"/>
    </source>
</evidence>
<comment type="subcellular location">
    <subcellularLocation>
        <location evidence="8">Cell inner membrane</location>
        <topology evidence="8">Multi-pass membrane protein</topology>
    </subcellularLocation>
    <subcellularLocation>
        <location evidence="1">Cell membrane</location>
        <topology evidence="1">Multi-pass membrane protein</topology>
    </subcellularLocation>
</comment>
<dbReference type="GO" id="GO:0042910">
    <property type="term" value="F:xenobiotic transmembrane transporter activity"/>
    <property type="evidence" value="ECO:0007669"/>
    <property type="project" value="InterPro"/>
</dbReference>